<reference evidence="9 10" key="1">
    <citation type="journal article" date="2021" name="MBio">
        <title>A New Model Trypanosomatid, Novymonas esmeraldas: Genomic Perception of Its 'Candidatus Pandoraea novymonadis' Endosymbiont.</title>
        <authorList>
            <person name="Zakharova A."/>
            <person name="Saura A."/>
            <person name="Butenko A."/>
            <person name="Podesvova L."/>
            <person name="Warmusova S."/>
            <person name="Kostygov A.Y."/>
            <person name="Nenarokova A."/>
            <person name="Lukes J."/>
            <person name="Opperdoes F.R."/>
            <person name="Yurchenko V."/>
        </authorList>
    </citation>
    <scope>NUCLEOTIDE SEQUENCE [LARGE SCALE GENOMIC DNA]</scope>
    <source>
        <strain evidence="9 10">E262AT.01</strain>
    </source>
</reference>
<evidence type="ECO:0000256" key="6">
    <source>
        <dbReference type="PROSITE-ProRule" id="PRU10141"/>
    </source>
</evidence>
<protein>
    <submittedName>
        <fullName evidence="9">Protein kinase</fullName>
    </submittedName>
</protein>
<dbReference type="PROSITE" id="PS00107">
    <property type="entry name" value="PROTEIN_KINASE_ATP"/>
    <property type="match status" value="1"/>
</dbReference>
<feature type="region of interest" description="Disordered" evidence="7">
    <location>
        <begin position="1"/>
        <end position="42"/>
    </location>
</feature>
<evidence type="ECO:0000256" key="2">
    <source>
        <dbReference type="ARBA" id="ARBA00022679"/>
    </source>
</evidence>
<accession>A0AAW0EQK7</accession>
<evidence type="ECO:0000256" key="3">
    <source>
        <dbReference type="ARBA" id="ARBA00022741"/>
    </source>
</evidence>
<feature type="binding site" evidence="6">
    <location>
        <position position="881"/>
    </location>
    <ligand>
        <name>ATP</name>
        <dbReference type="ChEBI" id="CHEBI:30616"/>
    </ligand>
</feature>
<dbReference type="Pfam" id="PF00069">
    <property type="entry name" value="Pkinase"/>
    <property type="match status" value="1"/>
</dbReference>
<feature type="compositionally biased region" description="Polar residues" evidence="7">
    <location>
        <begin position="27"/>
        <end position="36"/>
    </location>
</feature>
<dbReference type="GO" id="GO:0004674">
    <property type="term" value="F:protein serine/threonine kinase activity"/>
    <property type="evidence" value="ECO:0007669"/>
    <property type="project" value="UniProtKB-KW"/>
</dbReference>
<comment type="caution">
    <text evidence="9">The sequence shown here is derived from an EMBL/GenBank/DDBJ whole genome shotgun (WGS) entry which is preliminary data.</text>
</comment>
<dbReference type="Proteomes" id="UP001430356">
    <property type="component" value="Unassembled WGS sequence"/>
</dbReference>
<feature type="region of interest" description="Disordered" evidence="7">
    <location>
        <begin position="778"/>
        <end position="815"/>
    </location>
</feature>
<dbReference type="PANTHER" id="PTHR11584">
    <property type="entry name" value="SERINE/THREONINE PROTEIN KINASE"/>
    <property type="match status" value="1"/>
</dbReference>
<feature type="compositionally biased region" description="Low complexity" evidence="7">
    <location>
        <begin position="737"/>
        <end position="764"/>
    </location>
</feature>
<keyword evidence="3 6" id="KW-0547">Nucleotide-binding</keyword>
<dbReference type="Gene3D" id="3.30.200.20">
    <property type="entry name" value="Phosphorylase Kinase, domain 1"/>
    <property type="match status" value="1"/>
</dbReference>
<keyword evidence="5 6" id="KW-0067">ATP-binding</keyword>
<feature type="domain" description="Protein kinase" evidence="8">
    <location>
        <begin position="852"/>
        <end position="1179"/>
    </location>
</feature>
<dbReference type="PROSITE" id="PS50011">
    <property type="entry name" value="PROTEIN_KINASE_DOM"/>
    <property type="match status" value="1"/>
</dbReference>
<dbReference type="PROSITE" id="PS00108">
    <property type="entry name" value="PROTEIN_KINASE_ST"/>
    <property type="match status" value="1"/>
</dbReference>
<evidence type="ECO:0000256" key="5">
    <source>
        <dbReference type="ARBA" id="ARBA00022840"/>
    </source>
</evidence>
<keyword evidence="4 9" id="KW-0418">Kinase</keyword>
<keyword evidence="1" id="KW-0723">Serine/threonine-protein kinase</keyword>
<keyword evidence="2" id="KW-0808">Transferase</keyword>
<dbReference type="InterPro" id="IPR000719">
    <property type="entry name" value="Prot_kinase_dom"/>
</dbReference>
<dbReference type="InterPro" id="IPR008271">
    <property type="entry name" value="Ser/Thr_kinase_AS"/>
</dbReference>
<dbReference type="EMBL" id="JAECZO010000047">
    <property type="protein sequence ID" value="KAK7195093.1"/>
    <property type="molecule type" value="Genomic_DNA"/>
</dbReference>
<feature type="region of interest" description="Disordered" evidence="7">
    <location>
        <begin position="736"/>
        <end position="764"/>
    </location>
</feature>
<dbReference type="InterPro" id="IPR017441">
    <property type="entry name" value="Protein_kinase_ATP_BS"/>
</dbReference>
<dbReference type="SMART" id="SM00220">
    <property type="entry name" value="S_TKc"/>
    <property type="match status" value="1"/>
</dbReference>
<dbReference type="PANTHER" id="PTHR11584:SF369">
    <property type="entry name" value="MITOGEN-ACTIVATED PROTEIN KINASE KINASE KINASE 19-RELATED"/>
    <property type="match status" value="1"/>
</dbReference>
<evidence type="ECO:0000313" key="9">
    <source>
        <dbReference type="EMBL" id="KAK7195093.1"/>
    </source>
</evidence>
<evidence type="ECO:0000256" key="1">
    <source>
        <dbReference type="ARBA" id="ARBA00022527"/>
    </source>
</evidence>
<dbReference type="InterPro" id="IPR011009">
    <property type="entry name" value="Kinase-like_dom_sf"/>
</dbReference>
<feature type="region of interest" description="Disordered" evidence="7">
    <location>
        <begin position="92"/>
        <end position="114"/>
    </location>
</feature>
<proteinExistence type="predicted"/>
<dbReference type="AlphaFoldDB" id="A0AAW0EQK7"/>
<keyword evidence="10" id="KW-1185">Reference proteome</keyword>
<dbReference type="GO" id="GO:0005524">
    <property type="term" value="F:ATP binding"/>
    <property type="evidence" value="ECO:0007669"/>
    <property type="project" value="UniProtKB-UniRule"/>
</dbReference>
<dbReference type="SUPFAM" id="SSF56112">
    <property type="entry name" value="Protein kinase-like (PK-like)"/>
    <property type="match status" value="1"/>
</dbReference>
<feature type="compositionally biased region" description="Low complexity" evidence="7">
    <location>
        <begin position="797"/>
        <end position="814"/>
    </location>
</feature>
<evidence type="ECO:0000313" key="10">
    <source>
        <dbReference type="Proteomes" id="UP001430356"/>
    </source>
</evidence>
<evidence type="ECO:0000256" key="7">
    <source>
        <dbReference type="SAM" id="MobiDB-lite"/>
    </source>
</evidence>
<sequence length="1182" mass="126252">MYGFSASADEEDKPGSRLRCPQRRSHSISSDDSVTPSEEERQSGVMQYIDAAAAAAAATSDDAVCPCPPEAGRLSRSAVAAAQRACCEVGDRHLTDGEDDAGTTASRTGGLSRDRTVTDVQLLSTTITSPTTTTTTVGACASPRRGKDEVDVAAEGIPLEVRRFQCTKSILALKEATKNDSTPVPAKLVDYIVSLTTPKGGLCTQREMCDWLVAQVCDRIETGQVWVIAKTSSLLFTLLWRGSRTFVESVRERGASLFQVSHLAEVMRRTPQENITGERLPCSLQPIKHAVAGQKSAGNRARPTTAAAAGKPPAMCFLERLKHMKSSPDGASSWCSKASEPAPVHIDPTVDIPEGEFSFLISNTAYMEALCEYRFRHPTLDLEHGEIVCDTDDRSPHNSVGSNAASATGGAPARRISPAAWKELLDDTLELMKAIATTNPQVSVCCIGVNTATMRLRNAVLLYQVACRALVRFVYSILTSLHTLVVSLQTGLGVPSTMSQTASAGQAAGSVAGSGSSRFGDTAAAVDFTLTPATARGFVQMHYNAVYQFNRTVRMLKASCESSDHVCPDMARKVGAALKLFPEDDLATFRDTIKSFQKCGCNRSMDQLHLVAQQSSSVLSGSTVLGSSMNSTSTAESTLFSSAPLHAEEVREALVALYEFHDAHKEEKQRMWSRQVAALCTLFDEKESAMLRQIFQAGLDGLWGQWRDFTNNGRAAAEKALTASVDSTLALAKREGSSMQGMSSSESGAGAAAAGAGGRHSSVGDATTRSATYILRSLPGSGQQQARPGSGKTDVISLNSGTLGSTSNGLSSTERSTERSIEALLQEDDVVVICNEECSCNDTLKLIDRFQVLMDIPLGQGSYGKVFRAWDEVIGCYLAAKELPLDSTKAHNVAVREVLQEYTVLTELSHPNIVRVVAFMVLKETARIYMEWMPSGSLQDVLRHHPRGTLRESVVRRYARDVLSGLAYLHSRGVIHRDVKPGNMLLSSDGTVKLTDFGTSLVLSGNSHTLESNAITGTAAYMAPECVQGTYSSASDIWSFGCSVVQLLSGNVPWFNAQTGSLPEPIALLFKIGCLDDATHLERPHDALVAAAVAAHAAEEVSASLDATLSNPSTASISMSAVSGTSKTSKATSSGAAAAAAVAPPPEVSDELIDMLNAIFVADRKKRPTASDLMHHPFFKVM</sequence>
<dbReference type="Gene3D" id="1.10.510.10">
    <property type="entry name" value="Transferase(Phosphotransferase) domain 1"/>
    <property type="match status" value="1"/>
</dbReference>
<organism evidence="9 10">
    <name type="scientific">Novymonas esmeraldas</name>
    <dbReference type="NCBI Taxonomy" id="1808958"/>
    <lineage>
        <taxon>Eukaryota</taxon>
        <taxon>Discoba</taxon>
        <taxon>Euglenozoa</taxon>
        <taxon>Kinetoplastea</taxon>
        <taxon>Metakinetoplastina</taxon>
        <taxon>Trypanosomatida</taxon>
        <taxon>Trypanosomatidae</taxon>
        <taxon>Novymonas</taxon>
    </lineage>
</organism>
<gene>
    <name evidence="9" type="ORF">NESM_000432500</name>
</gene>
<evidence type="ECO:0000256" key="4">
    <source>
        <dbReference type="ARBA" id="ARBA00022777"/>
    </source>
</evidence>
<evidence type="ECO:0000259" key="8">
    <source>
        <dbReference type="PROSITE" id="PS50011"/>
    </source>
</evidence>
<name>A0AAW0EQK7_9TRYP</name>